<keyword evidence="1" id="KW-0808">Transferase</keyword>
<evidence type="ECO:0000256" key="3">
    <source>
        <dbReference type="ARBA" id="ARBA00022777"/>
    </source>
</evidence>
<keyword evidence="4" id="KW-0067">ATP-binding</keyword>
<dbReference type="GO" id="GO:0016020">
    <property type="term" value="C:membrane"/>
    <property type="evidence" value="ECO:0007669"/>
    <property type="project" value="TreeGrafter"/>
</dbReference>
<evidence type="ECO:0000256" key="2">
    <source>
        <dbReference type="ARBA" id="ARBA00022741"/>
    </source>
</evidence>
<dbReference type="InterPro" id="IPR050187">
    <property type="entry name" value="Lipid_Phosphate_FormReg"/>
</dbReference>
<dbReference type="AlphaFoldDB" id="A0A2H8TZI5"/>
<dbReference type="Pfam" id="PF00781">
    <property type="entry name" value="DAGK_cat"/>
    <property type="match status" value="1"/>
</dbReference>
<evidence type="ECO:0000256" key="1">
    <source>
        <dbReference type="ARBA" id="ARBA00022679"/>
    </source>
</evidence>
<evidence type="ECO:0000313" key="6">
    <source>
        <dbReference type="EMBL" id="MBW19674.1"/>
    </source>
</evidence>
<dbReference type="SMART" id="SM00046">
    <property type="entry name" value="DAGKc"/>
    <property type="match status" value="1"/>
</dbReference>
<dbReference type="GO" id="GO:0005524">
    <property type="term" value="F:ATP binding"/>
    <property type="evidence" value="ECO:0007669"/>
    <property type="project" value="UniProtKB-KW"/>
</dbReference>
<dbReference type="InterPro" id="IPR001206">
    <property type="entry name" value="Diacylglycerol_kinase_cat_dom"/>
</dbReference>
<evidence type="ECO:0000256" key="4">
    <source>
        <dbReference type="ARBA" id="ARBA00022840"/>
    </source>
</evidence>
<dbReference type="GO" id="GO:0046512">
    <property type="term" value="P:sphingosine biosynthetic process"/>
    <property type="evidence" value="ECO:0007669"/>
    <property type="project" value="TreeGrafter"/>
</dbReference>
<keyword evidence="2" id="KW-0547">Nucleotide-binding</keyword>
<dbReference type="Pfam" id="PF19279">
    <property type="entry name" value="YegS_C"/>
    <property type="match status" value="1"/>
</dbReference>
<dbReference type="Gene3D" id="2.60.200.40">
    <property type="match status" value="1"/>
</dbReference>
<protein>
    <submittedName>
        <fullName evidence="6">Sphingosine kinase 1</fullName>
    </submittedName>
</protein>
<dbReference type="GO" id="GO:0005737">
    <property type="term" value="C:cytoplasm"/>
    <property type="evidence" value="ECO:0007669"/>
    <property type="project" value="TreeGrafter"/>
</dbReference>
<dbReference type="PROSITE" id="PS50146">
    <property type="entry name" value="DAGK"/>
    <property type="match status" value="1"/>
</dbReference>
<dbReference type="PANTHER" id="PTHR12358:SF112">
    <property type="entry name" value="LD11247P-RELATED"/>
    <property type="match status" value="1"/>
</dbReference>
<name>A0A2H8TZI5_9HEMI</name>
<evidence type="ECO:0000259" key="5">
    <source>
        <dbReference type="PROSITE" id="PS50146"/>
    </source>
</evidence>
<dbReference type="InterPro" id="IPR045540">
    <property type="entry name" value="YegS/DAGK_C"/>
</dbReference>
<organism evidence="6">
    <name type="scientific">Melanaphis sacchari</name>
    <dbReference type="NCBI Taxonomy" id="742174"/>
    <lineage>
        <taxon>Eukaryota</taxon>
        <taxon>Metazoa</taxon>
        <taxon>Ecdysozoa</taxon>
        <taxon>Arthropoda</taxon>
        <taxon>Hexapoda</taxon>
        <taxon>Insecta</taxon>
        <taxon>Pterygota</taxon>
        <taxon>Neoptera</taxon>
        <taxon>Paraneoptera</taxon>
        <taxon>Hemiptera</taxon>
        <taxon>Sternorrhyncha</taxon>
        <taxon>Aphidomorpha</taxon>
        <taxon>Aphidoidea</taxon>
        <taxon>Aphididae</taxon>
        <taxon>Aphidini</taxon>
        <taxon>Melanaphis</taxon>
    </lineage>
</organism>
<keyword evidence="3 6" id="KW-0418">Kinase</keyword>
<accession>A0A2H8TZI5</accession>
<proteinExistence type="predicted"/>
<sequence>MDGNRLSALPILEETFYALSKKQYSYKVSLTNEGLHLTKNGENGTEKTDLIHIRDIIGCKCMRNSGKSNHCACRPIKGGSAKSTRDITTETDECQVRVPYVEAGDCSAYLSIYAFVLKNVGTKNKKRDKMTITLRFRNFNSYDENSRVATKWKSAIKSLLRARYEDSTIVAPLDDHYLGNHLLVIVNPKSGIGKSREIFQRKIVPLLNMADVDYDLHITCMQNDARNLMRTSNIYKWGRGVVVLGGDGLMFEVINGLMERSDWQRAFEYLTLAVIPGGSGNGMAKSISFETNEPYNPDPILISALNIVGGNRCPMDLVRVETLTQVVYSFLSIGWGFIADIDIESERLRMIGNPRFTIWSIARLIGLRSYPARLSYSKIDDLETETRMNNYTRGTSGDFQEVIDDEPVSIEFGMDPLQEDFEIPRERIESFSSIISKRTAFMSVNEAPSFSSIPDVIEGSEVWVRGPISKLPPLSHPVPSDWVVVEDEFVMIHASYLSHISEDVILAPKSKLNDGVIWLLVIKNGISRTTFLQFLLALSSGNHLAIPNVEMIPVRAFRLEPLSQSSHLVVDGELLKHSPVQAEIMPGITNVYARQKFS</sequence>
<reference evidence="6" key="1">
    <citation type="submission" date="2017-10" db="EMBL/GenBank/DDBJ databases">
        <title>Transcriptome Assembly of Sugarcane Aphid Adults.</title>
        <authorList>
            <person name="Scully E.D."/>
            <person name="Palmer N.A."/>
            <person name="Geib S.M."/>
            <person name="Sarath G."/>
            <person name="Sattler S.E."/>
        </authorList>
    </citation>
    <scope>NUCLEOTIDE SEQUENCE</scope>
    <source>
        <tissue evidence="6">Whole body</tissue>
    </source>
</reference>
<dbReference type="OrthoDB" id="3853857at2759"/>
<dbReference type="Gene3D" id="3.40.50.10330">
    <property type="entry name" value="Probable inorganic polyphosphate/atp-NAD kinase, domain 1"/>
    <property type="match status" value="1"/>
</dbReference>
<dbReference type="InterPro" id="IPR017438">
    <property type="entry name" value="ATP-NAD_kinase_N"/>
</dbReference>
<dbReference type="GO" id="GO:0001727">
    <property type="term" value="F:lipid kinase activity"/>
    <property type="evidence" value="ECO:0007669"/>
    <property type="project" value="TreeGrafter"/>
</dbReference>
<dbReference type="InterPro" id="IPR016064">
    <property type="entry name" value="NAD/diacylglycerol_kinase_sf"/>
</dbReference>
<dbReference type="EMBL" id="GFXV01007869">
    <property type="protein sequence ID" value="MBW19674.1"/>
    <property type="molecule type" value="Transcribed_RNA"/>
</dbReference>
<feature type="domain" description="DAGKc" evidence="5">
    <location>
        <begin position="177"/>
        <end position="324"/>
    </location>
</feature>
<gene>
    <name evidence="6" type="primary">Sphk1_0</name>
</gene>
<dbReference type="PANTHER" id="PTHR12358">
    <property type="entry name" value="SPHINGOSINE KINASE"/>
    <property type="match status" value="1"/>
</dbReference>
<dbReference type="SUPFAM" id="SSF111331">
    <property type="entry name" value="NAD kinase/diacylglycerol kinase-like"/>
    <property type="match status" value="1"/>
</dbReference>